<dbReference type="Proteomes" id="UP000265354">
    <property type="component" value="Unassembled WGS sequence"/>
</dbReference>
<sequence length="73" mass="7941">MPDSPNAGAPVSNASRGRRTARVDAGLTFRQVLAADFTNLRMIGQANHGDPSYFNGAISGIMQYYRADYPHLL</sequence>
<protein>
    <submittedName>
        <fullName evidence="2">Uncharacterized protein</fullName>
    </submittedName>
</protein>
<proteinExistence type="predicted"/>
<evidence type="ECO:0000313" key="2">
    <source>
        <dbReference type="EMBL" id="GBQ04477.1"/>
    </source>
</evidence>
<evidence type="ECO:0000313" key="3">
    <source>
        <dbReference type="Proteomes" id="UP000265354"/>
    </source>
</evidence>
<feature type="region of interest" description="Disordered" evidence="1">
    <location>
        <begin position="1"/>
        <end position="22"/>
    </location>
</feature>
<dbReference type="AlphaFoldDB" id="A0A388T6D2"/>
<reference evidence="2 3" key="1">
    <citation type="submission" date="2018-07" db="EMBL/GenBank/DDBJ databases">
        <title>Whole Genome Shotgun Sequence of Streptomyces spongiicola strain 531S.</title>
        <authorList>
            <person name="Dohra H."/>
            <person name="Kodani S."/>
        </authorList>
    </citation>
    <scope>NUCLEOTIDE SEQUENCE [LARGE SCALE GENOMIC DNA]</scope>
    <source>
        <strain evidence="2 3">531S</strain>
    </source>
</reference>
<comment type="caution">
    <text evidence="2">The sequence shown here is derived from an EMBL/GenBank/DDBJ whole genome shotgun (WGS) entry which is preliminary data.</text>
</comment>
<name>A0A388T6D2_9ACTN</name>
<gene>
    <name evidence="2" type="ORF">SSP531S_59750</name>
</gene>
<evidence type="ECO:0000256" key="1">
    <source>
        <dbReference type="SAM" id="MobiDB-lite"/>
    </source>
</evidence>
<accession>A0A388T6D2</accession>
<dbReference type="EMBL" id="BGZL01000065">
    <property type="protein sequence ID" value="GBQ04477.1"/>
    <property type="molecule type" value="Genomic_DNA"/>
</dbReference>
<organism evidence="2 3">
    <name type="scientific">Streptomyces spongiicola</name>
    <dbReference type="NCBI Taxonomy" id="1690221"/>
    <lineage>
        <taxon>Bacteria</taxon>
        <taxon>Bacillati</taxon>
        <taxon>Actinomycetota</taxon>
        <taxon>Actinomycetes</taxon>
        <taxon>Kitasatosporales</taxon>
        <taxon>Streptomycetaceae</taxon>
        <taxon>Streptomyces</taxon>
    </lineage>
</organism>